<evidence type="ECO:0000313" key="1">
    <source>
        <dbReference type="EMBL" id="KAF6401396.1"/>
    </source>
</evidence>
<evidence type="ECO:0000313" key="2">
    <source>
        <dbReference type="Proteomes" id="UP000593571"/>
    </source>
</evidence>
<dbReference type="EMBL" id="JACASE010000016">
    <property type="protein sequence ID" value="KAF6401396.1"/>
    <property type="molecule type" value="Genomic_DNA"/>
</dbReference>
<sequence>MHRESFTLCVLRIYFFRLTVFICSGQQVSFSHKIMMKSDIGSINFTFQNLSDVLSGTMRRVRFPQFWANGWSEGPTTERSVSVGERAGWFCARSHHTLQAIVSERPLACSPTSVLFPSLQLKQMTLHFYFPSLNCMVDHRANLLLWPFGKRKGDKWLN</sequence>
<gene>
    <name evidence="1" type="ORF">HJG63_009506</name>
</gene>
<comment type="caution">
    <text evidence="1">The sequence shown here is derived from an EMBL/GenBank/DDBJ whole genome shotgun (WGS) entry which is preliminary data.</text>
</comment>
<dbReference type="Proteomes" id="UP000593571">
    <property type="component" value="Unassembled WGS sequence"/>
</dbReference>
<dbReference type="AlphaFoldDB" id="A0A7J8BSG0"/>
<proteinExistence type="predicted"/>
<protein>
    <submittedName>
        <fullName evidence="1">Uncharacterized protein</fullName>
    </submittedName>
</protein>
<keyword evidence="2" id="KW-1185">Reference proteome</keyword>
<organism evidence="1 2">
    <name type="scientific">Rousettus aegyptiacus</name>
    <name type="common">Egyptian fruit bat</name>
    <name type="synonym">Pteropus aegyptiacus</name>
    <dbReference type="NCBI Taxonomy" id="9407"/>
    <lineage>
        <taxon>Eukaryota</taxon>
        <taxon>Metazoa</taxon>
        <taxon>Chordata</taxon>
        <taxon>Craniata</taxon>
        <taxon>Vertebrata</taxon>
        <taxon>Euteleostomi</taxon>
        <taxon>Mammalia</taxon>
        <taxon>Eutheria</taxon>
        <taxon>Laurasiatheria</taxon>
        <taxon>Chiroptera</taxon>
        <taxon>Yinpterochiroptera</taxon>
        <taxon>Pteropodoidea</taxon>
        <taxon>Pteropodidae</taxon>
        <taxon>Rousettinae</taxon>
        <taxon>Rousettus</taxon>
    </lineage>
</organism>
<reference evidence="1 2" key="1">
    <citation type="journal article" date="2020" name="Nature">
        <title>Six reference-quality genomes reveal evolution of bat adaptations.</title>
        <authorList>
            <person name="Jebb D."/>
            <person name="Huang Z."/>
            <person name="Pippel M."/>
            <person name="Hughes G.M."/>
            <person name="Lavrichenko K."/>
            <person name="Devanna P."/>
            <person name="Winkler S."/>
            <person name="Jermiin L.S."/>
            <person name="Skirmuntt E.C."/>
            <person name="Katzourakis A."/>
            <person name="Burkitt-Gray L."/>
            <person name="Ray D.A."/>
            <person name="Sullivan K.A.M."/>
            <person name="Roscito J.G."/>
            <person name="Kirilenko B.M."/>
            <person name="Davalos L.M."/>
            <person name="Corthals A.P."/>
            <person name="Power M.L."/>
            <person name="Jones G."/>
            <person name="Ransome R.D."/>
            <person name="Dechmann D.K.N."/>
            <person name="Locatelli A.G."/>
            <person name="Puechmaille S.J."/>
            <person name="Fedrigo O."/>
            <person name="Jarvis E.D."/>
            <person name="Hiller M."/>
            <person name="Vernes S.C."/>
            <person name="Myers E.W."/>
            <person name="Teeling E.C."/>
        </authorList>
    </citation>
    <scope>NUCLEOTIDE SEQUENCE [LARGE SCALE GENOMIC DNA]</scope>
    <source>
        <strain evidence="1">MRouAeg1</strain>
        <tissue evidence="1">Muscle</tissue>
    </source>
</reference>
<name>A0A7J8BSG0_ROUAE</name>
<accession>A0A7J8BSG0</accession>